<keyword evidence="3 9" id="KW-0813">Transport</keyword>
<evidence type="ECO:0000256" key="6">
    <source>
        <dbReference type="ARBA" id="ARBA00022692"/>
    </source>
</evidence>
<evidence type="ECO:0000256" key="7">
    <source>
        <dbReference type="ARBA" id="ARBA00022989"/>
    </source>
</evidence>
<dbReference type="RefSeq" id="WP_106336001.1">
    <property type="nucleotide sequence ID" value="NZ_PVZS01000006.1"/>
</dbReference>
<organism evidence="11 12">
    <name type="scientific">Alsobacter soli</name>
    <dbReference type="NCBI Taxonomy" id="2109933"/>
    <lineage>
        <taxon>Bacteria</taxon>
        <taxon>Pseudomonadati</taxon>
        <taxon>Pseudomonadota</taxon>
        <taxon>Alphaproteobacteria</taxon>
        <taxon>Hyphomicrobiales</taxon>
        <taxon>Alsobacteraceae</taxon>
        <taxon>Alsobacter</taxon>
    </lineage>
</organism>
<dbReference type="Pfam" id="PF00528">
    <property type="entry name" value="BPD_transp_1"/>
    <property type="match status" value="1"/>
</dbReference>
<dbReference type="NCBIfam" id="TIGR01726">
    <property type="entry name" value="HEQRo_perm_3TM"/>
    <property type="match status" value="1"/>
</dbReference>
<evidence type="ECO:0000256" key="4">
    <source>
        <dbReference type="ARBA" id="ARBA00022475"/>
    </source>
</evidence>
<comment type="caution">
    <text evidence="11">The sequence shown here is derived from an EMBL/GenBank/DDBJ whole genome shotgun (WGS) entry which is preliminary data.</text>
</comment>
<evidence type="ECO:0000256" key="5">
    <source>
        <dbReference type="ARBA" id="ARBA00022519"/>
    </source>
</evidence>
<keyword evidence="8 9" id="KW-0472">Membrane</keyword>
<dbReference type="PANTHER" id="PTHR30614:SF10">
    <property type="entry name" value="ARGININE ABC TRANSPORTER PERMEASE PROTEIN ARTM"/>
    <property type="match status" value="1"/>
</dbReference>
<dbReference type="Proteomes" id="UP000239772">
    <property type="component" value="Unassembled WGS sequence"/>
</dbReference>
<feature type="transmembrane region" description="Helical" evidence="9">
    <location>
        <begin position="67"/>
        <end position="91"/>
    </location>
</feature>
<dbReference type="InterPro" id="IPR043429">
    <property type="entry name" value="ArtM/GltK/GlnP/TcyL/YhdX-like"/>
</dbReference>
<evidence type="ECO:0000256" key="8">
    <source>
        <dbReference type="ARBA" id="ARBA00023136"/>
    </source>
</evidence>
<sequence length="278" mass="30131">MRHRLQHPVALAALAVVLAIAALYASGALAWAGGLIGDGACRLAVGIGDVTGVDALRNYGCRMMGGLWVTLQLVAISVTLGVLLALVVAVARLWGGPVLGGIATAYTTFFRGTPLLAQLFLVYYGAGQIRPFLTTIGVWPYFREAFFCAAFTFTLNTAAYQAEIFRGAIQSVSRGQWEAARALGLRPFATFWKVILPQAAMVALRPLGNELVIMVKSSAVASLVTILDLMGSTRFAFARSFDLMVYVFAAALYLVIVEIIRRVWELAERRLTRHLHHA</sequence>
<feature type="domain" description="ABC transmembrane type-1" evidence="10">
    <location>
        <begin position="67"/>
        <end position="265"/>
    </location>
</feature>
<comment type="subcellular location">
    <subcellularLocation>
        <location evidence="1">Cell inner membrane</location>
        <topology evidence="1">Multi-pass membrane protein</topology>
    </subcellularLocation>
    <subcellularLocation>
        <location evidence="9">Cell membrane</location>
        <topology evidence="9">Multi-pass membrane protein</topology>
    </subcellularLocation>
</comment>
<accession>A0A2T1HVW5</accession>
<evidence type="ECO:0000313" key="12">
    <source>
        <dbReference type="Proteomes" id="UP000239772"/>
    </source>
</evidence>
<dbReference type="SUPFAM" id="SSF161098">
    <property type="entry name" value="MetI-like"/>
    <property type="match status" value="1"/>
</dbReference>
<name>A0A2T1HVW5_9HYPH</name>
<feature type="transmembrane region" description="Helical" evidence="9">
    <location>
        <begin position="243"/>
        <end position="264"/>
    </location>
</feature>
<dbReference type="InterPro" id="IPR035906">
    <property type="entry name" value="MetI-like_sf"/>
</dbReference>
<keyword evidence="7 9" id="KW-1133">Transmembrane helix</keyword>
<evidence type="ECO:0000256" key="3">
    <source>
        <dbReference type="ARBA" id="ARBA00022448"/>
    </source>
</evidence>
<dbReference type="InterPro" id="IPR010065">
    <property type="entry name" value="AA_ABC_transptr_permease_3TM"/>
</dbReference>
<keyword evidence="12" id="KW-1185">Reference proteome</keyword>
<dbReference type="GO" id="GO:0006865">
    <property type="term" value="P:amino acid transport"/>
    <property type="evidence" value="ECO:0007669"/>
    <property type="project" value="TreeGrafter"/>
</dbReference>
<dbReference type="CDD" id="cd06261">
    <property type="entry name" value="TM_PBP2"/>
    <property type="match status" value="1"/>
</dbReference>
<gene>
    <name evidence="11" type="ORF">SLNSH_07205</name>
</gene>
<keyword evidence="6 9" id="KW-0812">Transmembrane</keyword>
<dbReference type="GO" id="GO:0043190">
    <property type="term" value="C:ATP-binding cassette (ABC) transporter complex"/>
    <property type="evidence" value="ECO:0007669"/>
    <property type="project" value="InterPro"/>
</dbReference>
<dbReference type="EMBL" id="PVZS01000006">
    <property type="protein sequence ID" value="PSC05758.1"/>
    <property type="molecule type" value="Genomic_DNA"/>
</dbReference>
<dbReference type="GO" id="GO:0022857">
    <property type="term" value="F:transmembrane transporter activity"/>
    <property type="evidence" value="ECO:0007669"/>
    <property type="project" value="InterPro"/>
</dbReference>
<dbReference type="PANTHER" id="PTHR30614">
    <property type="entry name" value="MEMBRANE COMPONENT OF AMINO ACID ABC TRANSPORTER"/>
    <property type="match status" value="1"/>
</dbReference>
<keyword evidence="5" id="KW-0997">Cell inner membrane</keyword>
<evidence type="ECO:0000256" key="9">
    <source>
        <dbReference type="RuleBase" id="RU363032"/>
    </source>
</evidence>
<dbReference type="PROSITE" id="PS50928">
    <property type="entry name" value="ABC_TM1"/>
    <property type="match status" value="1"/>
</dbReference>
<evidence type="ECO:0000256" key="1">
    <source>
        <dbReference type="ARBA" id="ARBA00004429"/>
    </source>
</evidence>
<evidence type="ECO:0000256" key="2">
    <source>
        <dbReference type="ARBA" id="ARBA00010072"/>
    </source>
</evidence>
<proteinExistence type="inferred from homology"/>
<evidence type="ECO:0000259" key="10">
    <source>
        <dbReference type="PROSITE" id="PS50928"/>
    </source>
</evidence>
<feature type="transmembrane region" description="Helical" evidence="9">
    <location>
        <begin position="211"/>
        <end position="231"/>
    </location>
</feature>
<dbReference type="InterPro" id="IPR000515">
    <property type="entry name" value="MetI-like"/>
</dbReference>
<reference evidence="12" key="1">
    <citation type="submission" date="2018-03" db="EMBL/GenBank/DDBJ databases">
        <authorList>
            <person name="Sun L."/>
            <person name="Liu H."/>
            <person name="Chen W."/>
            <person name="Huang K."/>
            <person name="Liu W."/>
            <person name="Gao X."/>
        </authorList>
    </citation>
    <scope>NUCLEOTIDE SEQUENCE [LARGE SCALE GENOMIC DNA]</scope>
    <source>
        <strain evidence="12">SH9</strain>
    </source>
</reference>
<dbReference type="Gene3D" id="1.10.3720.10">
    <property type="entry name" value="MetI-like"/>
    <property type="match status" value="1"/>
</dbReference>
<dbReference type="OrthoDB" id="9814550at2"/>
<protein>
    <submittedName>
        <fullName evidence="11">ABC transporter permease</fullName>
    </submittedName>
</protein>
<dbReference type="AlphaFoldDB" id="A0A2T1HVW5"/>
<comment type="similarity">
    <text evidence="2">Belongs to the binding-protein-dependent transport system permease family. HisMQ subfamily.</text>
</comment>
<keyword evidence="4" id="KW-1003">Cell membrane</keyword>
<evidence type="ECO:0000313" key="11">
    <source>
        <dbReference type="EMBL" id="PSC05758.1"/>
    </source>
</evidence>